<dbReference type="EMBL" id="BGPR01000974">
    <property type="protein sequence ID" value="GBM41818.1"/>
    <property type="molecule type" value="Genomic_DNA"/>
</dbReference>
<protein>
    <submittedName>
        <fullName evidence="2">Uncharacterized protein</fullName>
    </submittedName>
</protein>
<feature type="compositionally biased region" description="Polar residues" evidence="1">
    <location>
        <begin position="82"/>
        <end position="92"/>
    </location>
</feature>
<evidence type="ECO:0000256" key="1">
    <source>
        <dbReference type="SAM" id="MobiDB-lite"/>
    </source>
</evidence>
<dbReference type="Proteomes" id="UP000499080">
    <property type="component" value="Unassembled WGS sequence"/>
</dbReference>
<comment type="caution">
    <text evidence="2">The sequence shown here is derived from an EMBL/GenBank/DDBJ whole genome shotgun (WGS) entry which is preliminary data.</text>
</comment>
<name>A0A4Y2FMU2_ARAVE</name>
<dbReference type="AlphaFoldDB" id="A0A4Y2FMU2"/>
<organism evidence="2 3">
    <name type="scientific">Araneus ventricosus</name>
    <name type="common">Orbweaver spider</name>
    <name type="synonym">Epeira ventricosa</name>
    <dbReference type="NCBI Taxonomy" id="182803"/>
    <lineage>
        <taxon>Eukaryota</taxon>
        <taxon>Metazoa</taxon>
        <taxon>Ecdysozoa</taxon>
        <taxon>Arthropoda</taxon>
        <taxon>Chelicerata</taxon>
        <taxon>Arachnida</taxon>
        <taxon>Araneae</taxon>
        <taxon>Araneomorphae</taxon>
        <taxon>Entelegynae</taxon>
        <taxon>Araneoidea</taxon>
        <taxon>Araneidae</taxon>
        <taxon>Araneus</taxon>
    </lineage>
</organism>
<feature type="region of interest" description="Disordered" evidence="1">
    <location>
        <begin position="58"/>
        <end position="92"/>
    </location>
</feature>
<sequence length="105" mass="12281">MNQLDSVVFQLDFNKIKEIDVQYPDFVAVEYVYSILKKMQGVFAFLLELDQWNRENSKLRERPFKDKGNSLAFSKPTRTPKHSPNSKNSSVPQTVWLATPHCWCD</sequence>
<proteinExistence type="predicted"/>
<evidence type="ECO:0000313" key="2">
    <source>
        <dbReference type="EMBL" id="GBM41818.1"/>
    </source>
</evidence>
<reference evidence="2 3" key="1">
    <citation type="journal article" date="2019" name="Sci. Rep.">
        <title>Orb-weaving spider Araneus ventricosus genome elucidates the spidroin gene catalogue.</title>
        <authorList>
            <person name="Kono N."/>
            <person name="Nakamura H."/>
            <person name="Ohtoshi R."/>
            <person name="Moran D.A.P."/>
            <person name="Shinohara A."/>
            <person name="Yoshida Y."/>
            <person name="Fujiwara M."/>
            <person name="Mori M."/>
            <person name="Tomita M."/>
            <person name="Arakawa K."/>
        </authorList>
    </citation>
    <scope>NUCLEOTIDE SEQUENCE [LARGE SCALE GENOMIC DNA]</scope>
</reference>
<accession>A0A4Y2FMU2</accession>
<keyword evidence="3" id="KW-1185">Reference proteome</keyword>
<gene>
    <name evidence="2" type="ORF">AVEN_122441_1</name>
</gene>
<feature type="compositionally biased region" description="Basic and acidic residues" evidence="1">
    <location>
        <begin position="58"/>
        <end position="68"/>
    </location>
</feature>
<evidence type="ECO:0000313" key="3">
    <source>
        <dbReference type="Proteomes" id="UP000499080"/>
    </source>
</evidence>